<dbReference type="EMBL" id="KB030557">
    <property type="protein sequence ID" value="ELK14860.1"/>
    <property type="molecule type" value="Genomic_DNA"/>
</dbReference>
<keyword evidence="2" id="KW-1185">Reference proteome</keyword>
<evidence type="ECO:0000313" key="2">
    <source>
        <dbReference type="Proteomes" id="UP000010552"/>
    </source>
</evidence>
<dbReference type="Gene3D" id="1.20.870.10">
    <property type="entry name" value="Son of sevenless (SoS) protein Chain: S domain 1"/>
    <property type="match status" value="1"/>
</dbReference>
<reference evidence="2" key="1">
    <citation type="journal article" date="2013" name="Science">
        <title>Comparative analysis of bat genomes provides insight into the evolution of flight and immunity.</title>
        <authorList>
            <person name="Zhang G."/>
            <person name="Cowled C."/>
            <person name="Shi Z."/>
            <person name="Huang Z."/>
            <person name="Bishop-Lilly K.A."/>
            <person name="Fang X."/>
            <person name="Wynne J.W."/>
            <person name="Xiong Z."/>
            <person name="Baker M.L."/>
            <person name="Zhao W."/>
            <person name="Tachedjian M."/>
            <person name="Zhu Y."/>
            <person name="Zhou P."/>
            <person name="Jiang X."/>
            <person name="Ng J."/>
            <person name="Yang L."/>
            <person name="Wu L."/>
            <person name="Xiao J."/>
            <person name="Feng Y."/>
            <person name="Chen Y."/>
            <person name="Sun X."/>
            <person name="Zhang Y."/>
            <person name="Marsh G.A."/>
            <person name="Crameri G."/>
            <person name="Broder C.C."/>
            <person name="Frey K.G."/>
            <person name="Wang L.F."/>
            <person name="Wang J."/>
        </authorList>
    </citation>
    <scope>NUCLEOTIDE SEQUENCE [LARGE SCALE GENOMIC DNA]</scope>
</reference>
<proteinExistence type="predicted"/>
<dbReference type="PANTHER" id="PTHR46793:SF3">
    <property type="entry name" value="RIKEN CDNA 4930596D02 GENE"/>
    <property type="match status" value="1"/>
</dbReference>
<organism evidence="1 2">
    <name type="scientific">Pteropus alecto</name>
    <name type="common">Black flying fox</name>
    <dbReference type="NCBI Taxonomy" id="9402"/>
    <lineage>
        <taxon>Eukaryota</taxon>
        <taxon>Metazoa</taxon>
        <taxon>Chordata</taxon>
        <taxon>Craniata</taxon>
        <taxon>Vertebrata</taxon>
        <taxon>Euteleostomi</taxon>
        <taxon>Mammalia</taxon>
        <taxon>Eutheria</taxon>
        <taxon>Laurasiatheria</taxon>
        <taxon>Chiroptera</taxon>
        <taxon>Yinpterochiroptera</taxon>
        <taxon>Pteropodoidea</taxon>
        <taxon>Pteropodidae</taxon>
        <taxon>Pteropodinae</taxon>
        <taxon>Pteropus</taxon>
    </lineage>
</organism>
<dbReference type="STRING" id="9402.L5KUI2"/>
<evidence type="ECO:0000313" key="1">
    <source>
        <dbReference type="EMBL" id="ELK14860.1"/>
    </source>
</evidence>
<dbReference type="PANTHER" id="PTHR46793">
    <property type="entry name" value="1700018F24RIK PROTEIN-RELATED-RELATED"/>
    <property type="match status" value="1"/>
</dbReference>
<accession>L5KUI2</accession>
<dbReference type="Proteomes" id="UP000010552">
    <property type="component" value="Unassembled WGS sequence"/>
</dbReference>
<name>L5KUI2_PTEAL</name>
<protein>
    <submittedName>
        <fullName evidence="1">Ral guanine nucleotide dissociation stimulator</fullName>
    </submittedName>
</protein>
<dbReference type="SUPFAM" id="SSF48366">
    <property type="entry name" value="Ras GEF"/>
    <property type="match status" value="1"/>
</dbReference>
<dbReference type="InParanoid" id="L5KUI2"/>
<sequence>MQWVLDALCARYGCTLPISEEDGGPLNQEKGAIYPILGIWLDQHHEDFLQSPEFPYLRLLLAYIQVNFPGPSLEYQAKLLLSELKDLEPPKRDGG</sequence>
<dbReference type="InterPro" id="IPR023578">
    <property type="entry name" value="Ras_GEF_dom_sf"/>
</dbReference>
<dbReference type="AlphaFoldDB" id="L5KUI2"/>
<gene>
    <name evidence="1" type="ORF">PAL_GLEAN10005665</name>
</gene>